<dbReference type="PROSITE" id="PS01151">
    <property type="entry name" value="FIMBRIAL_USHER"/>
    <property type="match status" value="1"/>
</dbReference>
<evidence type="ECO:0000313" key="14">
    <source>
        <dbReference type="EMBL" id="BBF56582.1"/>
    </source>
</evidence>
<dbReference type="InterPro" id="IPR043142">
    <property type="entry name" value="PapC-like_C_sf"/>
</dbReference>
<evidence type="ECO:0000256" key="11">
    <source>
        <dbReference type="SAM" id="SignalP"/>
    </source>
</evidence>
<dbReference type="PANTHER" id="PTHR30451">
    <property type="entry name" value="OUTER MEMBRANE USHER PROTEIN"/>
    <property type="match status" value="1"/>
</dbReference>
<evidence type="ECO:0000256" key="1">
    <source>
        <dbReference type="ARBA" id="ARBA00004571"/>
    </source>
</evidence>
<dbReference type="Gene3D" id="2.60.40.2070">
    <property type="match status" value="1"/>
</dbReference>
<evidence type="ECO:0000256" key="10">
    <source>
        <dbReference type="RuleBase" id="RU003884"/>
    </source>
</evidence>
<comment type="similarity">
    <text evidence="2 10">Belongs to the fimbrial export usher family.</text>
</comment>
<dbReference type="GO" id="GO:0009279">
    <property type="term" value="C:cell outer membrane"/>
    <property type="evidence" value="ECO:0007669"/>
    <property type="project" value="UniProtKB-SubCell"/>
</dbReference>
<dbReference type="InterPro" id="IPR042186">
    <property type="entry name" value="FimD_plug_dom"/>
</dbReference>
<dbReference type="FunFam" id="2.60.40.3110:FF:000001">
    <property type="entry name" value="Putative fimbrial outer membrane usher"/>
    <property type="match status" value="1"/>
</dbReference>
<dbReference type="Gene3D" id="2.60.40.2610">
    <property type="entry name" value="Outer membrane usher protein FimD, plug domain"/>
    <property type="match status" value="1"/>
</dbReference>
<feature type="domain" description="PapC-like C-terminal" evidence="12">
    <location>
        <begin position="799"/>
        <end position="839"/>
    </location>
</feature>
<reference evidence="14 15" key="1">
    <citation type="submission" date="2018-07" db="EMBL/GenBank/DDBJ databases">
        <title>Genomic analysis of colistin resistant EHEC isolated from cattle in Japan.</title>
        <authorList>
            <person name="Kusumoto M."/>
            <person name="Misumi W."/>
            <person name="Ogura Y."/>
            <person name="Hayashi T."/>
            <person name="Akiba M."/>
        </authorList>
    </citation>
    <scope>NUCLEOTIDE SEQUENCE [LARGE SCALE GENOMIC DNA]</scope>
    <source>
        <strain evidence="14 15">E2863</strain>
    </source>
</reference>
<keyword evidence="5 10" id="KW-1029">Fimbrium biogenesis</keyword>
<keyword evidence="3 10" id="KW-0813">Transport</keyword>
<evidence type="ECO:0000256" key="7">
    <source>
        <dbReference type="ARBA" id="ARBA00022729"/>
    </source>
</evidence>
<keyword evidence="4" id="KW-1134">Transmembrane beta strand</keyword>
<dbReference type="GO" id="GO:0009297">
    <property type="term" value="P:pilus assembly"/>
    <property type="evidence" value="ECO:0007669"/>
    <property type="project" value="InterPro"/>
</dbReference>
<keyword evidence="8 10" id="KW-0472">Membrane</keyword>
<dbReference type="Pfam" id="PF13954">
    <property type="entry name" value="PapC_N"/>
    <property type="match status" value="1"/>
</dbReference>
<dbReference type="AlphaFoldDB" id="A0AB33I4G3"/>
<evidence type="ECO:0000256" key="2">
    <source>
        <dbReference type="ARBA" id="ARBA00008064"/>
    </source>
</evidence>
<name>A0AB33I4G3_ECOLX</name>
<keyword evidence="9 10" id="KW-0998">Cell outer membrane</keyword>
<dbReference type="SUPFAM" id="SSF141729">
    <property type="entry name" value="FimD N-terminal domain-like"/>
    <property type="match status" value="1"/>
</dbReference>
<evidence type="ECO:0000256" key="5">
    <source>
        <dbReference type="ARBA" id="ARBA00022558"/>
    </source>
</evidence>
<evidence type="ECO:0000259" key="13">
    <source>
        <dbReference type="Pfam" id="PF13954"/>
    </source>
</evidence>
<evidence type="ECO:0000256" key="3">
    <source>
        <dbReference type="ARBA" id="ARBA00022448"/>
    </source>
</evidence>
<dbReference type="Proteomes" id="UP000281900">
    <property type="component" value="Chromosome"/>
</dbReference>
<dbReference type="Pfam" id="PF13953">
    <property type="entry name" value="PapC_C"/>
    <property type="match status" value="1"/>
</dbReference>
<dbReference type="InterPro" id="IPR037224">
    <property type="entry name" value="PapC_N_sf"/>
</dbReference>
<dbReference type="EMBL" id="AP018802">
    <property type="protein sequence ID" value="BBF56582.1"/>
    <property type="molecule type" value="Genomic_DNA"/>
</dbReference>
<gene>
    <name evidence="14" type="primary">fimD_8</name>
    <name evidence="14" type="ORF">E2863_05174</name>
</gene>
<dbReference type="Pfam" id="PF00577">
    <property type="entry name" value="Usher"/>
    <property type="match status" value="1"/>
</dbReference>
<keyword evidence="7 11" id="KW-0732">Signal</keyword>
<feature type="signal peptide" evidence="11">
    <location>
        <begin position="1"/>
        <end position="37"/>
    </location>
</feature>
<dbReference type="InterPro" id="IPR018030">
    <property type="entry name" value="Fimbrial_membr_usher_CS"/>
</dbReference>
<evidence type="ECO:0000313" key="15">
    <source>
        <dbReference type="Proteomes" id="UP000281900"/>
    </source>
</evidence>
<sequence length="917" mass="101228">MSYLNLRLYQRNTQCLHIRKHRLAGFFVRLFVACAFAAQTPLSSAELYFNPRFLADDPQAVADLSRFENGQELPPGTYRVDIYLNNGYMATRDVTFNTGDSEQGIVPCLTRAQLASMGLNTASVSGMNLLADDACVPLTSMIHDATAHLDVGQQRLNLTIPQAFMSNRARGYIPPELWDPGINAGLLNYNFSGNSVQNRIGGNSHYAYLNLQSGLNIGAWRLRDNTTWSYNRSDRSSGSKNKWQHINTWLERDIIPLRSRLTLGDGYTQGDIFDGINFRGAQLASDDNMLPDSQRGFAPVIHGIARGTAQVTIKQNGYDIYNSTVPPGPFTINDIYAAGNSGDLQVTIKEADGSTQIFTVPYSSVPLLQREGHTRYSITAGEYRSGNAQQEKPRFFQSTLLHGLPAGWTIYGGTQLADRYRAFNFGIGKNMGALGALSVDMTQANSTLPDDSQHDGQSVRFLYNKSLNESGTNIQLVGYRYSTSGYFNFADTTYSRMNGYNIETQDGVIQVKPKFTDYYNLAYNKRGKLQLTVTQQLGRTSTLYLSGSHQTYWGTSNVDEQFQAGLNTAFEDINWTLSYSLTKNAWQKGRDQMLALNVNIPFSHWLRSDSKSQWRHASASYSMSHDLNGRMTNLAGVYGTLLEDNNLSYSVQTGYAGGGDGNSGSTGYATLNYRGGYGNANIGYSHSDDIKQLYYGVSGGVLAHANGVTLGQPLNETVVLVKAPGAKDAKVENQTGVRTDWRGYAVLPYATEYRENRVALDTNTLADNVDLDNAVANVVPTRGAIVRAEFKARVGIKLLMTLTHNNKPLPFGAMVTSESSQSSGIVADNGQVYLSGMPLVNRPGFPGECFICELRLPDHRFRWKHNKLFLLLPEEYGPAFPAIVDCYTSPPTLVWPVPLLHGFSSSYGVLPPLCKDH</sequence>
<dbReference type="NCBIfam" id="NF011740">
    <property type="entry name" value="PRK15193.1"/>
    <property type="match status" value="1"/>
</dbReference>
<evidence type="ECO:0000259" key="12">
    <source>
        <dbReference type="Pfam" id="PF13953"/>
    </source>
</evidence>
<comment type="subcellular location">
    <subcellularLocation>
        <location evidence="1 10">Cell outer membrane</location>
        <topology evidence="1 10">Multi-pass membrane protein</topology>
    </subcellularLocation>
</comment>
<dbReference type="PANTHER" id="PTHR30451:SF21">
    <property type="entry name" value="FIMBRIAL USHER DOMAIN-CONTAINING PROTEIN YDET-RELATED"/>
    <property type="match status" value="1"/>
</dbReference>
<organism evidence="14 15">
    <name type="scientific">Escherichia coli</name>
    <dbReference type="NCBI Taxonomy" id="562"/>
    <lineage>
        <taxon>Bacteria</taxon>
        <taxon>Pseudomonadati</taxon>
        <taxon>Pseudomonadota</taxon>
        <taxon>Gammaproteobacteria</taxon>
        <taxon>Enterobacterales</taxon>
        <taxon>Enterobacteriaceae</taxon>
        <taxon>Escherichia</taxon>
    </lineage>
</organism>
<dbReference type="InterPro" id="IPR025885">
    <property type="entry name" value="PapC_N"/>
</dbReference>
<dbReference type="FunFam" id="2.60.40.2610:FF:000001">
    <property type="entry name" value="Outer membrane fimbrial usher protein"/>
    <property type="match status" value="1"/>
</dbReference>
<proteinExistence type="inferred from homology"/>
<evidence type="ECO:0000256" key="9">
    <source>
        <dbReference type="ARBA" id="ARBA00023237"/>
    </source>
</evidence>
<accession>A0AB33I4G3</accession>
<dbReference type="InterPro" id="IPR000015">
    <property type="entry name" value="Fimb_usher"/>
</dbReference>
<evidence type="ECO:0000256" key="4">
    <source>
        <dbReference type="ARBA" id="ARBA00022452"/>
    </source>
</evidence>
<protein>
    <submittedName>
        <fullName evidence="14">Outer membrane usher protein FimD</fullName>
    </submittedName>
</protein>
<dbReference type="Gene3D" id="2.60.40.3110">
    <property type="match status" value="1"/>
</dbReference>
<dbReference type="GO" id="GO:0015473">
    <property type="term" value="F:fimbrial usher porin activity"/>
    <property type="evidence" value="ECO:0007669"/>
    <property type="project" value="InterPro"/>
</dbReference>
<feature type="domain" description="PapC N-terminal" evidence="13">
    <location>
        <begin position="48"/>
        <end position="192"/>
    </location>
</feature>
<dbReference type="InterPro" id="IPR025949">
    <property type="entry name" value="PapC-like_C"/>
</dbReference>
<evidence type="ECO:0000256" key="6">
    <source>
        <dbReference type="ARBA" id="ARBA00022692"/>
    </source>
</evidence>
<feature type="chain" id="PRO_5044230150" evidence="11">
    <location>
        <begin position="38"/>
        <end position="917"/>
    </location>
</feature>
<dbReference type="Gene3D" id="3.10.20.410">
    <property type="match status" value="1"/>
</dbReference>
<keyword evidence="6 10" id="KW-0812">Transmembrane</keyword>
<evidence type="ECO:0000256" key="8">
    <source>
        <dbReference type="ARBA" id="ARBA00023136"/>
    </source>
</evidence>